<dbReference type="RefSeq" id="WP_088462937.1">
    <property type="nucleotide sequence ID" value="NZ_NIRR01000002.1"/>
</dbReference>
<keyword evidence="4" id="KW-1185">Reference proteome</keyword>
<dbReference type="OrthoDB" id="1160354at2"/>
<evidence type="ECO:0000256" key="1">
    <source>
        <dbReference type="SAM" id="SignalP"/>
    </source>
</evidence>
<dbReference type="Pfam" id="PF13568">
    <property type="entry name" value="OMP_b-brl_2"/>
    <property type="match status" value="1"/>
</dbReference>
<accession>A0A246FPM8</accession>
<keyword evidence="1" id="KW-0732">Signal</keyword>
<dbReference type="EMBL" id="NIRR01000002">
    <property type="protein sequence ID" value="OWP64716.1"/>
    <property type="molecule type" value="Genomic_DNA"/>
</dbReference>
<proteinExistence type="predicted"/>
<evidence type="ECO:0000259" key="2">
    <source>
        <dbReference type="Pfam" id="PF13568"/>
    </source>
</evidence>
<reference evidence="3 4" key="1">
    <citation type="submission" date="2017-06" db="EMBL/GenBank/DDBJ databases">
        <title>Hymenobacter amundsenii sp. nov. isolated from regoliths in Antarctica.</title>
        <authorList>
            <person name="Sedlacek I."/>
            <person name="Kralova S."/>
            <person name="Pantucek R."/>
            <person name="Svec P."/>
            <person name="Holochova P."/>
            <person name="Stankova E."/>
            <person name="Vrbovska V."/>
            <person name="Busse H.-J."/>
        </authorList>
    </citation>
    <scope>NUCLEOTIDE SEQUENCE [LARGE SCALE GENOMIC DNA]</scope>
    <source>
        <strain evidence="3 4">CCM 8682</strain>
    </source>
</reference>
<sequence length="219" mass="23341">MKKVTLLLALLAGSTTLVRAQNTVQLGVKTGLSVAVLDGAINTGATYKSGLHAGGMLRWRPTARIAFQPEFTFSQQGANSEVPAGPVVLESKIKLSYFNVPLLLKVYLGKVVNLQVGPQFGLLLSGRQVGQTGYYTGSGGSGYRTEDLDVTEGYKGDVAGCLGLGADLKNGLVLAARANYGFTNINNNEQEQQFRDAYSIGGLHNRVLEFSVGYFFGPK</sequence>
<feature type="signal peptide" evidence="1">
    <location>
        <begin position="1"/>
        <end position="20"/>
    </location>
</feature>
<evidence type="ECO:0000313" key="4">
    <source>
        <dbReference type="Proteomes" id="UP000197277"/>
    </source>
</evidence>
<evidence type="ECO:0000313" key="3">
    <source>
        <dbReference type="EMBL" id="OWP64716.1"/>
    </source>
</evidence>
<name>A0A246FPM8_9BACT</name>
<gene>
    <name evidence="3" type="ORF">CDA63_02860</name>
</gene>
<feature type="domain" description="Outer membrane protein beta-barrel" evidence="2">
    <location>
        <begin position="20"/>
        <end position="185"/>
    </location>
</feature>
<comment type="caution">
    <text evidence="3">The sequence shown here is derived from an EMBL/GenBank/DDBJ whole genome shotgun (WGS) entry which is preliminary data.</text>
</comment>
<protein>
    <recommendedName>
        <fullName evidence="2">Outer membrane protein beta-barrel domain-containing protein</fullName>
    </recommendedName>
</protein>
<organism evidence="3 4">
    <name type="scientific">Hymenobacter amundsenii</name>
    <dbReference type="NCBI Taxonomy" id="2006685"/>
    <lineage>
        <taxon>Bacteria</taxon>
        <taxon>Pseudomonadati</taxon>
        <taxon>Bacteroidota</taxon>
        <taxon>Cytophagia</taxon>
        <taxon>Cytophagales</taxon>
        <taxon>Hymenobacteraceae</taxon>
        <taxon>Hymenobacter</taxon>
    </lineage>
</organism>
<dbReference type="Proteomes" id="UP000197277">
    <property type="component" value="Unassembled WGS sequence"/>
</dbReference>
<dbReference type="InterPro" id="IPR025665">
    <property type="entry name" value="Beta-barrel_OMP_2"/>
</dbReference>
<feature type="chain" id="PRO_5012760814" description="Outer membrane protein beta-barrel domain-containing protein" evidence="1">
    <location>
        <begin position="21"/>
        <end position="219"/>
    </location>
</feature>
<dbReference type="AlphaFoldDB" id="A0A246FPM8"/>